<keyword evidence="3" id="KW-0053">Apoptosis</keyword>
<dbReference type="Gene3D" id="3.40.525.10">
    <property type="entry name" value="CRAL-TRIO lipid binding domain"/>
    <property type="match status" value="1"/>
</dbReference>
<dbReference type="PANTHER" id="PTHR12112">
    <property type="entry name" value="BNIP - RELATED"/>
    <property type="match status" value="1"/>
</dbReference>
<evidence type="ECO:0000256" key="1">
    <source>
        <dbReference type="ARBA" id="ARBA00004496"/>
    </source>
</evidence>
<dbReference type="Proteomes" id="UP000694569">
    <property type="component" value="Unplaced"/>
</dbReference>
<dbReference type="SMART" id="SM00516">
    <property type="entry name" value="SEC14"/>
    <property type="match status" value="1"/>
</dbReference>
<name>A0A8C5MSR2_9ANUR</name>
<evidence type="ECO:0000313" key="7">
    <source>
        <dbReference type="Ensembl" id="ENSLLEP00000017656.1"/>
    </source>
</evidence>
<organism evidence="7 8">
    <name type="scientific">Leptobrachium leishanense</name>
    <name type="common">Leishan spiny toad</name>
    <dbReference type="NCBI Taxonomy" id="445787"/>
    <lineage>
        <taxon>Eukaryota</taxon>
        <taxon>Metazoa</taxon>
        <taxon>Chordata</taxon>
        <taxon>Craniata</taxon>
        <taxon>Vertebrata</taxon>
        <taxon>Euteleostomi</taxon>
        <taxon>Amphibia</taxon>
        <taxon>Batrachia</taxon>
        <taxon>Anura</taxon>
        <taxon>Pelobatoidea</taxon>
        <taxon>Megophryidae</taxon>
        <taxon>Leptobrachium</taxon>
    </lineage>
</organism>
<evidence type="ECO:0000256" key="3">
    <source>
        <dbReference type="ARBA" id="ARBA00022703"/>
    </source>
</evidence>
<dbReference type="PROSITE" id="PS50191">
    <property type="entry name" value="CRAL_TRIO"/>
    <property type="match status" value="1"/>
</dbReference>
<dbReference type="InterPro" id="IPR022181">
    <property type="entry name" value="Bcl2-/adenovirus-E1B"/>
</dbReference>
<protein>
    <recommendedName>
        <fullName evidence="4">Protein prune homolog 2</fullName>
    </recommendedName>
    <alternativeName>
        <fullName evidence="5">BNIP2 motif-containing molecule at the C-terminal region 1</fullName>
    </alternativeName>
</protein>
<dbReference type="Ensembl" id="ENSLLET00000018337.1">
    <property type="protein sequence ID" value="ENSLLEP00000017656.1"/>
    <property type="gene ID" value="ENSLLEG00000010977.1"/>
</dbReference>
<gene>
    <name evidence="7" type="primary">PRUNE2</name>
</gene>
<feature type="domain" description="CRAL-TRIO" evidence="6">
    <location>
        <begin position="118"/>
        <end position="265"/>
    </location>
</feature>
<accession>A0A8C5MSR2</accession>
<evidence type="ECO:0000256" key="4">
    <source>
        <dbReference type="ARBA" id="ARBA00039860"/>
    </source>
</evidence>
<dbReference type="GO" id="GO:0005737">
    <property type="term" value="C:cytoplasm"/>
    <property type="evidence" value="ECO:0007669"/>
    <property type="project" value="UniProtKB-SubCell"/>
</dbReference>
<dbReference type="InterPro" id="IPR036865">
    <property type="entry name" value="CRAL-TRIO_dom_sf"/>
</dbReference>
<dbReference type="Pfam" id="PF12496">
    <property type="entry name" value="BNIP2"/>
    <property type="match status" value="1"/>
</dbReference>
<proteinExistence type="predicted"/>
<keyword evidence="8" id="KW-1185">Reference proteome</keyword>
<evidence type="ECO:0000259" key="6">
    <source>
        <dbReference type="PROSITE" id="PS50191"/>
    </source>
</evidence>
<keyword evidence="2" id="KW-0963">Cytoplasm</keyword>
<dbReference type="SUPFAM" id="SSF52087">
    <property type="entry name" value="CRAL/TRIO domain"/>
    <property type="match status" value="1"/>
</dbReference>
<dbReference type="GO" id="GO:0006915">
    <property type="term" value="P:apoptotic process"/>
    <property type="evidence" value="ECO:0007669"/>
    <property type="project" value="UniProtKB-KW"/>
</dbReference>
<dbReference type="Pfam" id="PF13716">
    <property type="entry name" value="CRAL_TRIO_2"/>
    <property type="match status" value="1"/>
</dbReference>
<comment type="subcellular location">
    <subcellularLocation>
        <location evidence="1">Cytoplasm</location>
    </subcellularLocation>
</comment>
<sequence>CFKPPNSLDLNGSHSTKIKLTAPNINLSLDHSEGSILSDENLDTPDELDINVDDLDTPDEADSFDYAGHDVQPAFGEAISVDYESIKEYTAEEERADNRLCRTVVIGEQEQRIDMRAIEPYKNVISHGGYYGEGINAIIVFSACFLPDSSRSDYNYVMENLFLYVISTLELMVAEDYMIVYLNGATPRRKMPGLGWMKKCYQMIDRRLRKNLKSFIIVHPSWFIRTILAVTRPFISSKFSSKIKYVSTLAELRELIPMDHVHIPDTIQKCQVELNLEIWKIFDSTLTIFDCLPKKQPE</sequence>
<dbReference type="CDD" id="cd00170">
    <property type="entry name" value="SEC14"/>
    <property type="match status" value="1"/>
</dbReference>
<dbReference type="InterPro" id="IPR001251">
    <property type="entry name" value="CRAL-TRIO_dom"/>
</dbReference>
<evidence type="ECO:0000256" key="2">
    <source>
        <dbReference type="ARBA" id="ARBA00022490"/>
    </source>
</evidence>
<dbReference type="PANTHER" id="PTHR12112:SF11">
    <property type="entry name" value="PROTEIN PRUNE HOMOLOG 2"/>
    <property type="match status" value="1"/>
</dbReference>
<dbReference type="AlphaFoldDB" id="A0A8C5MSR2"/>
<evidence type="ECO:0000313" key="8">
    <source>
        <dbReference type="Proteomes" id="UP000694569"/>
    </source>
</evidence>
<dbReference type="GeneTree" id="ENSGT00940000154422"/>
<reference evidence="7" key="1">
    <citation type="submission" date="2025-08" db="UniProtKB">
        <authorList>
            <consortium name="Ensembl"/>
        </authorList>
    </citation>
    <scope>IDENTIFICATION</scope>
</reference>
<evidence type="ECO:0000256" key="5">
    <source>
        <dbReference type="ARBA" id="ARBA00042084"/>
    </source>
</evidence>
<reference evidence="7" key="2">
    <citation type="submission" date="2025-09" db="UniProtKB">
        <authorList>
            <consortium name="Ensembl"/>
        </authorList>
    </citation>
    <scope>IDENTIFICATION</scope>
</reference>
<dbReference type="FunFam" id="3.40.525.10:FF:000001">
    <property type="entry name" value="BCL2/adenovirus E1B protein-interacting protein 2"/>
    <property type="match status" value="1"/>
</dbReference>